<dbReference type="SMART" id="SM00710">
    <property type="entry name" value="PbH1"/>
    <property type="match status" value="4"/>
</dbReference>
<dbReference type="AlphaFoldDB" id="A0A8J3D890"/>
<keyword evidence="3" id="KW-1185">Reference proteome</keyword>
<organism evidence="2 3">
    <name type="scientific">Persicitalea jodogahamensis</name>
    <dbReference type="NCBI Taxonomy" id="402147"/>
    <lineage>
        <taxon>Bacteria</taxon>
        <taxon>Pseudomonadati</taxon>
        <taxon>Bacteroidota</taxon>
        <taxon>Cytophagia</taxon>
        <taxon>Cytophagales</taxon>
        <taxon>Spirosomataceae</taxon>
        <taxon>Persicitalea</taxon>
    </lineage>
</organism>
<proteinExistence type="predicted"/>
<accession>A0A8J3D890</accession>
<dbReference type="InterPro" id="IPR011050">
    <property type="entry name" value="Pectin_lyase_fold/virulence"/>
</dbReference>
<name>A0A8J3D890_9BACT</name>
<dbReference type="InterPro" id="IPR006626">
    <property type="entry name" value="PbH1"/>
</dbReference>
<evidence type="ECO:0000259" key="1">
    <source>
        <dbReference type="Pfam" id="PF13229"/>
    </source>
</evidence>
<dbReference type="EMBL" id="BMXF01000002">
    <property type="protein sequence ID" value="GHB66993.1"/>
    <property type="molecule type" value="Genomic_DNA"/>
</dbReference>
<feature type="domain" description="Right handed beta helix" evidence="1">
    <location>
        <begin position="271"/>
        <end position="367"/>
    </location>
</feature>
<protein>
    <recommendedName>
        <fullName evidence="1">Right handed beta helix domain-containing protein</fullName>
    </recommendedName>
</protein>
<comment type="caution">
    <text evidence="2">The sequence shown here is derived from an EMBL/GenBank/DDBJ whole genome shotgun (WGS) entry which is preliminary data.</text>
</comment>
<dbReference type="InterPro" id="IPR039448">
    <property type="entry name" value="Beta_helix"/>
</dbReference>
<dbReference type="Proteomes" id="UP000598271">
    <property type="component" value="Unassembled WGS sequence"/>
</dbReference>
<gene>
    <name evidence="2" type="ORF">GCM10007390_20360</name>
</gene>
<evidence type="ECO:0000313" key="2">
    <source>
        <dbReference type="EMBL" id="GHB66993.1"/>
    </source>
</evidence>
<dbReference type="Pfam" id="PF13229">
    <property type="entry name" value="Beta_helix"/>
    <property type="match status" value="1"/>
</dbReference>
<sequence length="482" mass="52052">MVIEFPNASRLQIDGVLLAQGTATDSIYFRGVSTSYFTFGGGILLYYLSTSVLDYVSMDRMGLPVPFSSTPELASIYVGSACTIKNSTVSNSTVTGIFIQEDGDGYNLPHFINDVHIQNNRFLGNSIDVSVSPNGWGEISEVSRLTIRMGKILKNSTWPSRGPNAYYEIFGNIEIPQGIILTIEPGVSIESQSDEVASLRVYGTLLARGTATDSIHFRGATRLSTRYSNFRSSWRIFIDSGNTASMLEYISVDQMGFPDPNPHFDPGNAAIYIGGACTFKNSTVRNSIQTGIHATAPTVSFSNLNVSNSTGLGFVYDYEGDGSPVITTSNFVNNKKGGIQIYHGHPTFSNCGIYGNTDFGINNISNVATDTVDARNCYWGTPTGPNHPTLNPSGTGNRVSDKVLFNPWSQTPGNCLPVTIKAGNWNDPTVWLCGQVPGSTDLVVIRHVVALPGNFTAHAKQVAYEVGGRLTMEANSHIQIGN</sequence>
<dbReference type="SUPFAM" id="SSF51126">
    <property type="entry name" value="Pectin lyase-like"/>
    <property type="match status" value="2"/>
</dbReference>
<evidence type="ECO:0000313" key="3">
    <source>
        <dbReference type="Proteomes" id="UP000598271"/>
    </source>
</evidence>
<reference evidence="2 3" key="1">
    <citation type="journal article" date="2014" name="Int. J. Syst. Evol. Microbiol.">
        <title>Complete genome sequence of Corynebacterium casei LMG S-19264T (=DSM 44701T), isolated from a smear-ripened cheese.</title>
        <authorList>
            <consortium name="US DOE Joint Genome Institute (JGI-PGF)"/>
            <person name="Walter F."/>
            <person name="Albersmeier A."/>
            <person name="Kalinowski J."/>
            <person name="Ruckert C."/>
        </authorList>
    </citation>
    <scope>NUCLEOTIDE SEQUENCE [LARGE SCALE GENOMIC DNA]</scope>
    <source>
        <strain evidence="2 3">KCTC 12866</strain>
    </source>
</reference>